<evidence type="ECO:0000313" key="3">
    <source>
        <dbReference type="EMBL" id="MDX8337465.1"/>
    </source>
</evidence>
<keyword evidence="2" id="KW-0472">Membrane</keyword>
<reference evidence="4" key="1">
    <citation type="submission" date="2023-07" db="EMBL/GenBank/DDBJ databases">
        <authorList>
            <person name="Colorado M.A."/>
            <person name="Villamil L.M."/>
            <person name="Melo J.F."/>
            <person name="Rodriguez J.A."/>
            <person name="Ruiz R.Y."/>
        </authorList>
    </citation>
    <scope>NUCLEOTIDE SEQUENCE [LARGE SCALE GENOMIC DNA]</scope>
    <source>
        <strain evidence="4">C33</strain>
    </source>
</reference>
<sequence>MNNNKETLIKSNEKLMTEASTLLTNISNLETKIKDNTKVLDNANNIVTNFNTESKNVLENIRDKYRENFWKNLLKVGGISFILNGVIIGFFLWVTNLNYNKKLIVRESKIYEKLMQIDRVQRGEAKFYFDKKDNALYIQDAEKRNVPKKLEDETTYLIGFWQTVWNNLFK</sequence>
<keyword evidence="4" id="KW-1185">Reference proteome</keyword>
<feature type="transmembrane region" description="Helical" evidence="2">
    <location>
        <begin position="72"/>
        <end position="94"/>
    </location>
</feature>
<keyword evidence="2" id="KW-0812">Transmembrane</keyword>
<dbReference type="EMBL" id="JAVIKH010000050">
    <property type="protein sequence ID" value="MDX8337465.1"/>
    <property type="molecule type" value="Genomic_DNA"/>
</dbReference>
<evidence type="ECO:0000256" key="2">
    <source>
        <dbReference type="SAM" id="Phobius"/>
    </source>
</evidence>
<keyword evidence="2" id="KW-1133">Transmembrane helix</keyword>
<protein>
    <recommendedName>
        <fullName evidence="5">Mobilization protein</fullName>
    </recommendedName>
</protein>
<evidence type="ECO:0008006" key="5">
    <source>
        <dbReference type="Google" id="ProtNLM"/>
    </source>
</evidence>
<dbReference type="Proteomes" id="UP001279681">
    <property type="component" value="Unassembled WGS sequence"/>
</dbReference>
<accession>A0ABU4WGF8</accession>
<feature type="coiled-coil region" evidence="1">
    <location>
        <begin position="12"/>
        <end position="46"/>
    </location>
</feature>
<comment type="caution">
    <text evidence="3">The sequence shown here is derived from an EMBL/GenBank/DDBJ whole genome shotgun (WGS) entry which is preliminary data.</text>
</comment>
<evidence type="ECO:0000256" key="1">
    <source>
        <dbReference type="SAM" id="Coils"/>
    </source>
</evidence>
<organism evidence="3 4">
    <name type="scientific">Candidatus Cetobacterium colombiensis</name>
    <dbReference type="NCBI Taxonomy" id="3073100"/>
    <lineage>
        <taxon>Bacteria</taxon>
        <taxon>Fusobacteriati</taxon>
        <taxon>Fusobacteriota</taxon>
        <taxon>Fusobacteriia</taxon>
        <taxon>Fusobacteriales</taxon>
        <taxon>Fusobacteriaceae</taxon>
        <taxon>Cetobacterium</taxon>
    </lineage>
</organism>
<keyword evidence="1" id="KW-0175">Coiled coil</keyword>
<proteinExistence type="predicted"/>
<evidence type="ECO:0000313" key="4">
    <source>
        <dbReference type="Proteomes" id="UP001279681"/>
    </source>
</evidence>
<gene>
    <name evidence="3" type="ORF">RFV38_13350</name>
</gene>
<name>A0ABU4WGF8_9FUSO</name>